<dbReference type="EMBL" id="JPRO01000001">
    <property type="protein sequence ID" value="KFF09049.1"/>
    <property type="molecule type" value="Genomic_DNA"/>
</dbReference>
<dbReference type="RefSeq" id="WP_034700876.1">
    <property type="nucleotide sequence ID" value="NZ_JPRO01000001.1"/>
</dbReference>
<name>A0A085ZX85_9FLAO</name>
<keyword evidence="2" id="KW-1185">Reference proteome</keyword>
<organism evidence="1 2">
    <name type="scientific">Chryseobacterium luteum</name>
    <dbReference type="NCBI Taxonomy" id="421531"/>
    <lineage>
        <taxon>Bacteria</taxon>
        <taxon>Pseudomonadati</taxon>
        <taxon>Bacteroidota</taxon>
        <taxon>Flavobacteriia</taxon>
        <taxon>Flavobacteriales</taxon>
        <taxon>Weeksellaceae</taxon>
        <taxon>Chryseobacterium group</taxon>
        <taxon>Chryseobacterium</taxon>
    </lineage>
</organism>
<dbReference type="STRING" id="421531.IX38_00590"/>
<sequence>MMKIYFLFILLLPCYCFSQFKIPKGFSEFKESPSNGKEMKRIVADFDKDKKEDIITVIYQSDYELHAAKKFLIIYLSSKKKTFYIDFDVFNGVFVIPLKYKNDVLEFLVYQEGTGVYGHGLKLRFNQKVKDIQLIGYEYSYRTPGGHCNKTYNLLTGDYTVNNDFYSMKTNRAEFESFKGNKKTAKSIFIKDFSSDLFADLSSIGEKYERE</sequence>
<comment type="caution">
    <text evidence="1">The sequence shown here is derived from an EMBL/GenBank/DDBJ whole genome shotgun (WGS) entry which is preliminary data.</text>
</comment>
<proteinExistence type="predicted"/>
<protein>
    <submittedName>
        <fullName evidence="1">Uncharacterized protein</fullName>
    </submittedName>
</protein>
<accession>A0A085ZX85</accession>
<dbReference type="Proteomes" id="UP000028703">
    <property type="component" value="Unassembled WGS sequence"/>
</dbReference>
<gene>
    <name evidence="1" type="ORF">IX38_00590</name>
</gene>
<dbReference type="AlphaFoldDB" id="A0A085ZX85"/>
<dbReference type="OrthoDB" id="1250536at2"/>
<evidence type="ECO:0000313" key="1">
    <source>
        <dbReference type="EMBL" id="KFF09049.1"/>
    </source>
</evidence>
<evidence type="ECO:0000313" key="2">
    <source>
        <dbReference type="Proteomes" id="UP000028703"/>
    </source>
</evidence>
<reference evidence="1 2" key="1">
    <citation type="submission" date="2014-07" db="EMBL/GenBank/DDBJ databases">
        <title>Genome of Chryseobacterium luteum DSM 18605.</title>
        <authorList>
            <person name="Stropko S.J."/>
            <person name="Pipes S.E."/>
            <person name="Newman J.D."/>
        </authorList>
    </citation>
    <scope>NUCLEOTIDE SEQUENCE [LARGE SCALE GENOMIC DNA]</scope>
    <source>
        <strain evidence="1 2">DSM 18605</strain>
    </source>
</reference>